<keyword evidence="2" id="KW-0808">Transferase</keyword>
<dbReference type="GO" id="GO:0016301">
    <property type="term" value="F:kinase activity"/>
    <property type="evidence" value="ECO:0007669"/>
    <property type="project" value="UniProtKB-KW"/>
</dbReference>
<gene>
    <name evidence="2" type="ORF">J2T15_005180</name>
</gene>
<dbReference type="SUPFAM" id="SSF56112">
    <property type="entry name" value="Protein kinase-like (PK-like)"/>
    <property type="match status" value="1"/>
</dbReference>
<name>A0ABT9U819_PAEHA</name>
<evidence type="ECO:0000313" key="2">
    <source>
        <dbReference type="EMBL" id="MDQ0115713.1"/>
    </source>
</evidence>
<dbReference type="InterPro" id="IPR002575">
    <property type="entry name" value="Aminoglycoside_PTrfase"/>
</dbReference>
<dbReference type="Pfam" id="PF01636">
    <property type="entry name" value="APH"/>
    <property type="match status" value="1"/>
</dbReference>
<evidence type="ECO:0000259" key="1">
    <source>
        <dbReference type="Pfam" id="PF01636"/>
    </source>
</evidence>
<accession>A0ABT9U819</accession>
<dbReference type="EMBL" id="JAUSSU010000012">
    <property type="protein sequence ID" value="MDQ0115713.1"/>
    <property type="molecule type" value="Genomic_DNA"/>
</dbReference>
<feature type="domain" description="Aminoglycoside phosphotransferase" evidence="1">
    <location>
        <begin position="41"/>
        <end position="256"/>
    </location>
</feature>
<evidence type="ECO:0000313" key="3">
    <source>
        <dbReference type="Proteomes" id="UP001229346"/>
    </source>
</evidence>
<protein>
    <submittedName>
        <fullName evidence="2">Aminoglycoside phosphotransferase (APT) family kinase protein</fullName>
    </submittedName>
</protein>
<keyword evidence="3" id="KW-1185">Reference proteome</keyword>
<dbReference type="InterPro" id="IPR051678">
    <property type="entry name" value="AGP_Transferase"/>
</dbReference>
<dbReference type="Proteomes" id="UP001229346">
    <property type="component" value="Unassembled WGS sequence"/>
</dbReference>
<dbReference type="InterPro" id="IPR011009">
    <property type="entry name" value="Kinase-like_dom_sf"/>
</dbReference>
<keyword evidence="2" id="KW-0418">Kinase</keyword>
<dbReference type="PANTHER" id="PTHR21310">
    <property type="entry name" value="AMINOGLYCOSIDE PHOSPHOTRANSFERASE-RELATED-RELATED"/>
    <property type="match status" value="1"/>
</dbReference>
<dbReference type="Gene3D" id="3.90.1200.10">
    <property type="match status" value="1"/>
</dbReference>
<reference evidence="2 3" key="1">
    <citation type="submission" date="2023-07" db="EMBL/GenBank/DDBJ databases">
        <title>Sorghum-associated microbial communities from plants grown in Nebraska, USA.</title>
        <authorList>
            <person name="Schachtman D."/>
        </authorList>
    </citation>
    <scope>NUCLEOTIDE SEQUENCE [LARGE SCALE GENOMIC DNA]</scope>
    <source>
        <strain evidence="2 3">CC482</strain>
    </source>
</reference>
<comment type="caution">
    <text evidence="2">The sequence shown here is derived from an EMBL/GenBank/DDBJ whole genome shotgun (WGS) entry which is preliminary data.</text>
</comment>
<sequence>MKHSNHKISGQTMEWLTNVIKPSACVQTIHRLQGGVSSIVLNVTVTADNRATSYVLRQFDNHEWLEQEPDLALHEAECLKWAALVKVPTPELVAFDESGRLNGHPSVLMTKLEGTVILEPGDLNQWLDRMAAALASIHEVNADDFPWSYYTYSDIQALRPPSWSAQTGSWSELIALAQRPRPSFKPCFIHRDYHPTNILWQDDKVSGIVDWVNACQGPAGVDIGHCRLNLALLYGVEAADRFMDAYVEYASSTFTYDPYWDAISLCDAFFDSPAVYPGWTDLGFEGLTDALIAERMDLYMISIVNRIDKKPAEHE</sequence>
<proteinExistence type="predicted"/>
<organism evidence="2 3">
    <name type="scientific">Paenibacillus harenae</name>
    <dbReference type="NCBI Taxonomy" id="306543"/>
    <lineage>
        <taxon>Bacteria</taxon>
        <taxon>Bacillati</taxon>
        <taxon>Bacillota</taxon>
        <taxon>Bacilli</taxon>
        <taxon>Bacillales</taxon>
        <taxon>Paenibacillaceae</taxon>
        <taxon>Paenibacillus</taxon>
    </lineage>
</organism>
<dbReference type="Gene3D" id="3.30.200.20">
    <property type="entry name" value="Phosphorylase Kinase, domain 1"/>
    <property type="match status" value="1"/>
</dbReference>